<comment type="caution">
    <text evidence="1">The sequence shown here is derived from an EMBL/GenBank/DDBJ whole genome shotgun (WGS) entry which is preliminary data.</text>
</comment>
<proteinExistence type="predicted"/>
<dbReference type="Gene3D" id="1.25.40.10">
    <property type="entry name" value="Tetratricopeptide repeat domain"/>
    <property type="match status" value="1"/>
</dbReference>
<organism evidence="1 2">
    <name type="scientific">Sphingobacterium griseoflavum</name>
    <dbReference type="NCBI Taxonomy" id="1474952"/>
    <lineage>
        <taxon>Bacteria</taxon>
        <taxon>Pseudomonadati</taxon>
        <taxon>Bacteroidota</taxon>
        <taxon>Sphingobacteriia</taxon>
        <taxon>Sphingobacteriales</taxon>
        <taxon>Sphingobacteriaceae</taxon>
        <taxon>Sphingobacterium</taxon>
    </lineage>
</organism>
<name>A0ABQ3HUC2_9SPHI</name>
<keyword evidence="2" id="KW-1185">Reference proteome</keyword>
<evidence type="ECO:0000313" key="2">
    <source>
        <dbReference type="Proteomes" id="UP000620550"/>
    </source>
</evidence>
<dbReference type="EMBL" id="BNAF01000006">
    <property type="protein sequence ID" value="GHE35505.1"/>
    <property type="molecule type" value="Genomic_DNA"/>
</dbReference>
<dbReference type="SUPFAM" id="SSF48452">
    <property type="entry name" value="TPR-like"/>
    <property type="match status" value="1"/>
</dbReference>
<dbReference type="Proteomes" id="UP000620550">
    <property type="component" value="Unassembled WGS sequence"/>
</dbReference>
<protein>
    <recommendedName>
        <fullName evidence="3">Tetratricopeptide repeat protein</fullName>
    </recommendedName>
</protein>
<sequence length="153" mass="17999">MEWFQLNDIAGKALNSFIEKKYDRLYVIKKNDNTFLYNYSVILNKIGNYEKSKSICLSLRHKLGDYELEILTAYNFLMLREYGIAEKIYLSASNMCPNRFVPLYGLFHVYYQRGDYDCAKEIANKIVLKKIKINSRTVQEIITEMKTYLKAGS</sequence>
<evidence type="ECO:0000313" key="1">
    <source>
        <dbReference type="EMBL" id="GHE35505.1"/>
    </source>
</evidence>
<gene>
    <name evidence="1" type="ORF">GCM10017764_18490</name>
</gene>
<reference evidence="2" key="1">
    <citation type="journal article" date="2019" name="Int. J. Syst. Evol. Microbiol.">
        <title>The Global Catalogue of Microorganisms (GCM) 10K type strain sequencing project: providing services to taxonomists for standard genome sequencing and annotation.</title>
        <authorList>
            <consortium name="The Broad Institute Genomics Platform"/>
            <consortium name="The Broad Institute Genome Sequencing Center for Infectious Disease"/>
            <person name="Wu L."/>
            <person name="Ma J."/>
        </authorList>
    </citation>
    <scope>NUCLEOTIDE SEQUENCE [LARGE SCALE GENOMIC DNA]</scope>
    <source>
        <strain evidence="2">CGMCC 1.12966</strain>
    </source>
</reference>
<dbReference type="InterPro" id="IPR011990">
    <property type="entry name" value="TPR-like_helical_dom_sf"/>
</dbReference>
<evidence type="ECO:0008006" key="3">
    <source>
        <dbReference type="Google" id="ProtNLM"/>
    </source>
</evidence>
<accession>A0ABQ3HUC2</accession>